<evidence type="ECO:0000256" key="1">
    <source>
        <dbReference type="SAM" id="SignalP"/>
    </source>
</evidence>
<proteinExistence type="predicted"/>
<protein>
    <recommendedName>
        <fullName evidence="4">Lipoprotein</fullName>
    </recommendedName>
</protein>
<reference evidence="2 3" key="1">
    <citation type="submission" date="2018-05" db="EMBL/GenBank/DDBJ databases">
        <title>Isolation and genomic analyses of lactose-positive bacteria from faecal samples of preterm neonates.</title>
        <authorList>
            <person name="Chen Y."/>
            <person name="Brook T.C."/>
            <person name="O'Neill I."/>
            <person name="Soe C.Z."/>
            <person name="Hall L.J."/>
            <person name="Hoyles L."/>
        </authorList>
    </citation>
    <scope>NUCLEOTIDE SEQUENCE [LARGE SCALE GENOMIC DNA]</scope>
    <source>
        <strain evidence="2 3">P080C CL</strain>
    </source>
</reference>
<evidence type="ECO:0008006" key="4">
    <source>
        <dbReference type="Google" id="ProtNLM"/>
    </source>
</evidence>
<keyword evidence="3" id="KW-1185">Reference proteome</keyword>
<evidence type="ECO:0000313" key="3">
    <source>
        <dbReference type="Proteomes" id="UP000306790"/>
    </source>
</evidence>
<gene>
    <name evidence="2" type="ORF">DJ535_15515</name>
</gene>
<dbReference type="PROSITE" id="PS51257">
    <property type="entry name" value="PROKAR_LIPOPROTEIN"/>
    <property type="match status" value="1"/>
</dbReference>
<organism evidence="2 3">
    <name type="scientific">Citrobacter murliniae</name>
    <dbReference type="NCBI Taxonomy" id="67829"/>
    <lineage>
        <taxon>Bacteria</taxon>
        <taxon>Pseudomonadati</taxon>
        <taxon>Pseudomonadota</taxon>
        <taxon>Gammaproteobacteria</taxon>
        <taxon>Enterobacterales</taxon>
        <taxon>Enterobacteriaceae</taxon>
        <taxon>Citrobacter</taxon>
        <taxon>Citrobacter freundii complex</taxon>
    </lineage>
</organism>
<evidence type="ECO:0000313" key="2">
    <source>
        <dbReference type="EMBL" id="THE36819.1"/>
    </source>
</evidence>
<name>A0ABY2PUJ0_9ENTR</name>
<keyword evidence="1" id="KW-0732">Signal</keyword>
<comment type="caution">
    <text evidence="2">The sequence shown here is derived from an EMBL/GenBank/DDBJ whole genome shotgun (WGS) entry which is preliminary data.</text>
</comment>
<feature type="chain" id="PRO_5046839314" description="Lipoprotein" evidence="1">
    <location>
        <begin position="20"/>
        <end position="64"/>
    </location>
</feature>
<dbReference type="EMBL" id="QFVP01000009">
    <property type="protein sequence ID" value="THE36819.1"/>
    <property type="molecule type" value="Genomic_DNA"/>
</dbReference>
<sequence length="64" mass="6864">MKILMVVFTALFLAGCASTASKPQPQSHDETISPMAYQECIQAAMTGNGQASNEKCDEILKASR</sequence>
<dbReference type="Proteomes" id="UP000306790">
    <property type="component" value="Unassembled WGS sequence"/>
</dbReference>
<feature type="signal peptide" evidence="1">
    <location>
        <begin position="1"/>
        <end position="19"/>
    </location>
</feature>
<accession>A0ABY2PUJ0</accession>
<dbReference type="RefSeq" id="WP_048220805.1">
    <property type="nucleotide sequence ID" value="NZ_QFVP01000009.1"/>
</dbReference>